<feature type="region of interest" description="Disordered" evidence="19">
    <location>
        <begin position="154"/>
        <end position="223"/>
    </location>
</feature>
<keyword evidence="6" id="KW-0963">Cytoplasm</keyword>
<keyword evidence="10" id="KW-0159">Chromosome partition</keyword>
<evidence type="ECO:0000256" key="17">
    <source>
        <dbReference type="ARBA" id="ARBA00044152"/>
    </source>
</evidence>
<dbReference type="PANTHER" id="PTHR28216:SF1">
    <property type="entry name" value="DASH COMPLEX SUBUNIT DUO1"/>
    <property type="match status" value="1"/>
</dbReference>
<name>A0A4T0PL72_9BASI</name>
<keyword evidence="11" id="KW-0995">Kinetochore</keyword>
<evidence type="ECO:0000256" key="7">
    <source>
        <dbReference type="ARBA" id="ARBA00022618"/>
    </source>
</evidence>
<sequence length="471" mass="51524">MTTDLQQQSFSLADDTDNALSVDDLTRSQRKAIDLEAEEPNELDREAVLQAELDALIKFRQPLEASVEALCVAQEQNHRLAERVEQTSTLLDEYTRILRQQEHTRNLMLNTHWKGATEDVRAVEEKQRELERQQYEAAQAEERRRVEAELAREREAKEAEMRATAAASATNPSRGSVRGRGRVSVSSTRGRGTLSSSVPSVRPQSRIPPPGSRIPSSSANSGRPSASVALVSYALAADTQGFDDPTENGGKWITQINSDSTLGEPLNIVISGDSDPLVLTVDTNLAGCFYTYWDSLSFMQEFAGIHLGGDQLANVGDGLVPQQGILRYNYNDRNGGTLFESQHGGNHIRYWNQTSSNAIFIAASAEMSKAENHMIIPDGYNIGRDWIAGNATGQEISNATASQKITGQSTGYWTRNGDAGTNVSFTYETEVTYQAGLISNDSTNINHADAVGVNGQPPQDGLVALFKKTIR</sequence>
<keyword evidence="9" id="KW-0498">Mitosis</keyword>
<evidence type="ECO:0000256" key="3">
    <source>
        <dbReference type="ARBA" id="ARBA00004629"/>
    </source>
</evidence>
<gene>
    <name evidence="20" type="ORF">E3Q22_02022</name>
</gene>
<keyword evidence="13" id="KW-0206">Cytoskeleton</keyword>
<comment type="similarity">
    <text evidence="4">Belongs to the DASH complex DUO1 family.</text>
</comment>
<dbReference type="InterPro" id="IPR013960">
    <property type="entry name" value="DASH_Duo1"/>
</dbReference>
<keyword evidence="8" id="KW-0493">Microtubule</keyword>
<evidence type="ECO:0000256" key="13">
    <source>
        <dbReference type="ARBA" id="ARBA00023212"/>
    </source>
</evidence>
<dbReference type="EMBL" id="SPRC01000017">
    <property type="protein sequence ID" value="TIB80273.1"/>
    <property type="molecule type" value="Genomic_DNA"/>
</dbReference>
<comment type="subcellular location">
    <subcellularLocation>
        <location evidence="3">Chromosome</location>
        <location evidence="3">Centromere</location>
        <location evidence="3">Kinetochore</location>
    </subcellularLocation>
    <subcellularLocation>
        <location evidence="2">Cytoplasm</location>
        <location evidence="2">Cytoskeleton</location>
        <location evidence="2">Spindle</location>
    </subcellularLocation>
    <subcellularLocation>
        <location evidence="1">Nucleus</location>
    </subcellularLocation>
</comment>
<organism evidence="20 21">
    <name type="scientific">Wallemia mellicola</name>
    <dbReference type="NCBI Taxonomy" id="1708541"/>
    <lineage>
        <taxon>Eukaryota</taxon>
        <taxon>Fungi</taxon>
        <taxon>Dikarya</taxon>
        <taxon>Basidiomycota</taxon>
        <taxon>Wallemiomycotina</taxon>
        <taxon>Wallemiomycetes</taxon>
        <taxon>Wallemiales</taxon>
        <taxon>Wallemiaceae</taxon>
        <taxon>Wallemia</taxon>
    </lineage>
</organism>
<keyword evidence="7" id="KW-0132">Cell division</keyword>
<evidence type="ECO:0000256" key="15">
    <source>
        <dbReference type="ARBA" id="ARBA00023306"/>
    </source>
</evidence>
<feature type="compositionally biased region" description="Low complexity" evidence="19">
    <location>
        <begin position="182"/>
        <end position="205"/>
    </location>
</feature>
<accession>A0A4T0PL72</accession>
<keyword evidence="12" id="KW-0175">Coiled coil</keyword>
<keyword evidence="14" id="KW-0539">Nucleus</keyword>
<evidence type="ECO:0000313" key="20">
    <source>
        <dbReference type="EMBL" id="TIB80273.1"/>
    </source>
</evidence>
<dbReference type="GO" id="GO:0000278">
    <property type="term" value="P:mitotic cell cycle"/>
    <property type="evidence" value="ECO:0007669"/>
    <property type="project" value="InterPro"/>
</dbReference>
<evidence type="ECO:0000256" key="10">
    <source>
        <dbReference type="ARBA" id="ARBA00022829"/>
    </source>
</evidence>
<evidence type="ECO:0000313" key="21">
    <source>
        <dbReference type="Proteomes" id="UP000310685"/>
    </source>
</evidence>
<evidence type="ECO:0000256" key="9">
    <source>
        <dbReference type="ARBA" id="ARBA00022776"/>
    </source>
</evidence>
<dbReference type="GO" id="GO:0042729">
    <property type="term" value="C:DASH complex"/>
    <property type="evidence" value="ECO:0007669"/>
    <property type="project" value="InterPro"/>
</dbReference>
<evidence type="ECO:0000256" key="1">
    <source>
        <dbReference type="ARBA" id="ARBA00004123"/>
    </source>
</evidence>
<keyword evidence="5" id="KW-0158">Chromosome</keyword>
<dbReference type="Pfam" id="PF08651">
    <property type="entry name" value="DASH_Duo1"/>
    <property type="match status" value="1"/>
</dbReference>
<dbReference type="GO" id="GO:0007059">
    <property type="term" value="P:chromosome segregation"/>
    <property type="evidence" value="ECO:0007669"/>
    <property type="project" value="UniProtKB-KW"/>
</dbReference>
<evidence type="ECO:0000256" key="6">
    <source>
        <dbReference type="ARBA" id="ARBA00022490"/>
    </source>
</evidence>
<dbReference type="AlphaFoldDB" id="A0A4T0PL72"/>
<evidence type="ECO:0000256" key="18">
    <source>
        <dbReference type="ARBA" id="ARBA00044358"/>
    </source>
</evidence>
<feature type="compositionally biased region" description="Low complexity" evidence="19">
    <location>
        <begin position="213"/>
        <end position="223"/>
    </location>
</feature>
<evidence type="ECO:0000256" key="5">
    <source>
        <dbReference type="ARBA" id="ARBA00022454"/>
    </source>
</evidence>
<evidence type="ECO:0000256" key="14">
    <source>
        <dbReference type="ARBA" id="ARBA00023242"/>
    </source>
</evidence>
<dbReference type="GO" id="GO:0072686">
    <property type="term" value="C:mitotic spindle"/>
    <property type="evidence" value="ECO:0007669"/>
    <property type="project" value="InterPro"/>
</dbReference>
<evidence type="ECO:0000256" key="19">
    <source>
        <dbReference type="SAM" id="MobiDB-lite"/>
    </source>
</evidence>
<dbReference type="Proteomes" id="UP000310685">
    <property type="component" value="Unassembled WGS sequence"/>
</dbReference>
<dbReference type="GO" id="GO:0051301">
    <property type="term" value="P:cell division"/>
    <property type="evidence" value="ECO:0007669"/>
    <property type="project" value="UniProtKB-KW"/>
</dbReference>
<evidence type="ECO:0000256" key="16">
    <source>
        <dbReference type="ARBA" id="ARBA00023328"/>
    </source>
</evidence>
<dbReference type="PANTHER" id="PTHR28216">
    <property type="entry name" value="DASH COMPLEX SUBUNIT DUO1"/>
    <property type="match status" value="1"/>
</dbReference>
<evidence type="ECO:0000256" key="11">
    <source>
        <dbReference type="ARBA" id="ARBA00022838"/>
    </source>
</evidence>
<evidence type="ECO:0000256" key="2">
    <source>
        <dbReference type="ARBA" id="ARBA00004186"/>
    </source>
</evidence>
<keyword evidence="15" id="KW-0131">Cell cycle</keyword>
<keyword evidence="16" id="KW-0137">Centromere</keyword>
<reference evidence="20 21" key="1">
    <citation type="submission" date="2019-03" db="EMBL/GenBank/DDBJ databases">
        <title>Sequencing 25 genomes of Wallemia mellicola.</title>
        <authorList>
            <person name="Gostincar C."/>
        </authorList>
    </citation>
    <scope>NUCLEOTIDE SEQUENCE [LARGE SCALE GENOMIC DNA]</scope>
    <source>
        <strain evidence="20 21">EXF-6152</strain>
    </source>
</reference>
<protein>
    <recommendedName>
        <fullName evidence="17">DASH complex subunit DUO1</fullName>
    </recommendedName>
    <alternativeName>
        <fullName evidence="18">Outer kinetochore protein DUO1</fullName>
    </alternativeName>
</protein>
<proteinExistence type="inferred from homology"/>
<evidence type="ECO:0000256" key="12">
    <source>
        <dbReference type="ARBA" id="ARBA00023054"/>
    </source>
</evidence>
<evidence type="ECO:0000256" key="4">
    <source>
        <dbReference type="ARBA" id="ARBA00005366"/>
    </source>
</evidence>
<evidence type="ECO:0000256" key="8">
    <source>
        <dbReference type="ARBA" id="ARBA00022701"/>
    </source>
</evidence>
<comment type="caution">
    <text evidence="20">The sequence shown here is derived from an EMBL/GenBank/DDBJ whole genome shotgun (WGS) entry which is preliminary data.</text>
</comment>
<dbReference type="GO" id="GO:0005874">
    <property type="term" value="C:microtubule"/>
    <property type="evidence" value="ECO:0007669"/>
    <property type="project" value="UniProtKB-KW"/>
</dbReference>